<dbReference type="Proteomes" id="UP000410492">
    <property type="component" value="Unassembled WGS sequence"/>
</dbReference>
<dbReference type="AlphaFoldDB" id="A0A653D7E2"/>
<feature type="compositionally biased region" description="Basic and acidic residues" evidence="1">
    <location>
        <begin position="30"/>
        <end position="39"/>
    </location>
</feature>
<reference evidence="2 3" key="1">
    <citation type="submission" date="2019-01" db="EMBL/GenBank/DDBJ databases">
        <authorList>
            <person name="Sayadi A."/>
        </authorList>
    </citation>
    <scope>NUCLEOTIDE SEQUENCE [LARGE SCALE GENOMIC DNA]</scope>
</reference>
<sequence>MPISRFRSSGFSTTSRQLVSAFLRVPSPTSRERPGHNRELPSGARPDAIAPLLPEQNNGSNLRLAASRKRLFRSLDRCRMAPDVGPHPHLRSGLLPLCGGRLQHRPKAHTALIW</sequence>
<proteinExistence type="predicted"/>
<dbReference type="EMBL" id="CAACVG010010574">
    <property type="protein sequence ID" value="VEN56112.1"/>
    <property type="molecule type" value="Genomic_DNA"/>
</dbReference>
<name>A0A653D7E2_CALMS</name>
<evidence type="ECO:0000313" key="2">
    <source>
        <dbReference type="EMBL" id="VEN56112.1"/>
    </source>
</evidence>
<evidence type="ECO:0000313" key="3">
    <source>
        <dbReference type="Proteomes" id="UP000410492"/>
    </source>
</evidence>
<protein>
    <submittedName>
        <fullName evidence="2">Uncharacterized protein</fullName>
    </submittedName>
</protein>
<organism evidence="2 3">
    <name type="scientific">Callosobruchus maculatus</name>
    <name type="common">Southern cowpea weevil</name>
    <name type="synonym">Pulse bruchid</name>
    <dbReference type="NCBI Taxonomy" id="64391"/>
    <lineage>
        <taxon>Eukaryota</taxon>
        <taxon>Metazoa</taxon>
        <taxon>Ecdysozoa</taxon>
        <taxon>Arthropoda</taxon>
        <taxon>Hexapoda</taxon>
        <taxon>Insecta</taxon>
        <taxon>Pterygota</taxon>
        <taxon>Neoptera</taxon>
        <taxon>Endopterygota</taxon>
        <taxon>Coleoptera</taxon>
        <taxon>Polyphaga</taxon>
        <taxon>Cucujiformia</taxon>
        <taxon>Chrysomeloidea</taxon>
        <taxon>Chrysomelidae</taxon>
        <taxon>Bruchinae</taxon>
        <taxon>Bruchini</taxon>
        <taxon>Callosobruchus</taxon>
    </lineage>
</organism>
<keyword evidence="3" id="KW-1185">Reference proteome</keyword>
<accession>A0A653D7E2</accession>
<evidence type="ECO:0000256" key="1">
    <source>
        <dbReference type="SAM" id="MobiDB-lite"/>
    </source>
</evidence>
<feature type="region of interest" description="Disordered" evidence="1">
    <location>
        <begin position="23"/>
        <end position="58"/>
    </location>
</feature>
<gene>
    <name evidence="2" type="ORF">CALMAC_LOCUS15098</name>
</gene>